<accession>A0ABQ7Q5B2</accession>
<evidence type="ECO:0000313" key="3">
    <source>
        <dbReference type="Proteomes" id="UP000823941"/>
    </source>
</evidence>
<name>A0ABQ7Q5B2_PLUXY</name>
<protein>
    <submittedName>
        <fullName evidence="2">Uncharacterized protein</fullName>
    </submittedName>
</protein>
<feature type="region of interest" description="Disordered" evidence="1">
    <location>
        <begin position="42"/>
        <end position="71"/>
    </location>
</feature>
<organism evidence="2 3">
    <name type="scientific">Plutella xylostella</name>
    <name type="common">Diamondback moth</name>
    <name type="synonym">Plutella maculipennis</name>
    <dbReference type="NCBI Taxonomy" id="51655"/>
    <lineage>
        <taxon>Eukaryota</taxon>
        <taxon>Metazoa</taxon>
        <taxon>Ecdysozoa</taxon>
        <taxon>Arthropoda</taxon>
        <taxon>Hexapoda</taxon>
        <taxon>Insecta</taxon>
        <taxon>Pterygota</taxon>
        <taxon>Neoptera</taxon>
        <taxon>Endopterygota</taxon>
        <taxon>Lepidoptera</taxon>
        <taxon>Glossata</taxon>
        <taxon>Ditrysia</taxon>
        <taxon>Yponomeutoidea</taxon>
        <taxon>Plutellidae</taxon>
        <taxon>Plutella</taxon>
    </lineage>
</organism>
<evidence type="ECO:0000313" key="2">
    <source>
        <dbReference type="EMBL" id="KAG7300320.1"/>
    </source>
</evidence>
<feature type="compositionally biased region" description="Low complexity" evidence="1">
    <location>
        <begin position="55"/>
        <end position="71"/>
    </location>
</feature>
<dbReference type="EMBL" id="JAHIBW010000021">
    <property type="protein sequence ID" value="KAG7300320.1"/>
    <property type="molecule type" value="Genomic_DNA"/>
</dbReference>
<evidence type="ECO:0000256" key="1">
    <source>
        <dbReference type="SAM" id="MobiDB-lite"/>
    </source>
</evidence>
<gene>
    <name evidence="2" type="ORF">JYU34_015909</name>
</gene>
<comment type="caution">
    <text evidence="2">The sequence shown here is derived from an EMBL/GenBank/DDBJ whole genome shotgun (WGS) entry which is preliminary data.</text>
</comment>
<proteinExistence type="predicted"/>
<keyword evidence="3" id="KW-1185">Reference proteome</keyword>
<dbReference type="Proteomes" id="UP000823941">
    <property type="component" value="Chromosome 21"/>
</dbReference>
<sequence length="71" mass="7618">MIAAIASAAHCIPPGPRRARLAFTRHDYSHCKQSETLNWSRRDAGRRAAGGGAAGRRAAVRLLPGGEPREL</sequence>
<reference evidence="2 3" key="1">
    <citation type="submission" date="2021-06" db="EMBL/GenBank/DDBJ databases">
        <title>A haploid diamondback moth (Plutella xylostella L.) genome assembly resolves 31 chromosomes and identifies a diamide resistance mutation.</title>
        <authorList>
            <person name="Ward C.M."/>
            <person name="Perry K.D."/>
            <person name="Baker G."/>
            <person name="Powis K."/>
            <person name="Heckel D.G."/>
            <person name="Baxter S.W."/>
        </authorList>
    </citation>
    <scope>NUCLEOTIDE SEQUENCE [LARGE SCALE GENOMIC DNA]</scope>
    <source>
        <strain evidence="2 3">LV</strain>
        <tissue evidence="2">Single pupa</tissue>
    </source>
</reference>